<evidence type="ECO:0000313" key="4">
    <source>
        <dbReference type="Proteomes" id="UP000298471"/>
    </source>
</evidence>
<feature type="chain" id="PRO_5021445968" evidence="1">
    <location>
        <begin position="35"/>
        <end position="567"/>
    </location>
</feature>
<dbReference type="SUPFAM" id="SSF75011">
    <property type="entry name" value="3-carboxy-cis,cis-mucoante lactonizing enzyme"/>
    <property type="match status" value="1"/>
</dbReference>
<dbReference type="AlphaFoldDB" id="A0A4Z0QG41"/>
<dbReference type="InterPro" id="IPR026444">
    <property type="entry name" value="Secre_tail"/>
</dbReference>
<feature type="signal peptide" evidence="1">
    <location>
        <begin position="1"/>
        <end position="34"/>
    </location>
</feature>
<evidence type="ECO:0000313" key="3">
    <source>
        <dbReference type="EMBL" id="TGE28001.1"/>
    </source>
</evidence>
<organism evidence="3 4">
    <name type="scientific">Hymenobacter metallicola</name>
    <dbReference type="NCBI Taxonomy" id="2563114"/>
    <lineage>
        <taxon>Bacteria</taxon>
        <taxon>Pseudomonadati</taxon>
        <taxon>Bacteroidota</taxon>
        <taxon>Cytophagia</taxon>
        <taxon>Cytophagales</taxon>
        <taxon>Hymenobacteraceae</taxon>
        <taxon>Hymenobacter</taxon>
    </lineage>
</organism>
<dbReference type="Pfam" id="PF05787">
    <property type="entry name" value="PhoX"/>
    <property type="match status" value="1"/>
</dbReference>
<feature type="domain" description="Secretion system C-terminal sorting" evidence="2">
    <location>
        <begin position="489"/>
        <end position="565"/>
    </location>
</feature>
<dbReference type="InterPro" id="IPR008557">
    <property type="entry name" value="PhoX"/>
</dbReference>
<dbReference type="NCBIfam" id="TIGR04183">
    <property type="entry name" value="Por_Secre_tail"/>
    <property type="match status" value="1"/>
</dbReference>
<keyword evidence="4" id="KW-1185">Reference proteome</keyword>
<keyword evidence="1" id="KW-0732">Signal</keyword>
<dbReference type="PANTHER" id="PTHR35399:SF2">
    <property type="entry name" value="DUF839 DOMAIN-CONTAINING PROTEIN"/>
    <property type="match status" value="1"/>
</dbReference>
<name>A0A4Z0QG41_9BACT</name>
<proteinExistence type="predicted"/>
<evidence type="ECO:0000256" key="1">
    <source>
        <dbReference type="SAM" id="SignalP"/>
    </source>
</evidence>
<sequence length="567" mass="60265">MAYLRRNSTTTQAPMKYTPTLLAAALLSGGNALAQSSCPTLPADHISRFTSVQPSTQPQDLRLPSTHTFQMLVQGGAAYSTPAEGNVKESFDFTGYVPAGTNTGYLSINHEGSSAATSGVSMLDLTFNPTTKLWQVTAKNPVNFGPVVGTFNNCSGGTTPWNTVITCEENTPTAPTDSNGDVYLDFGWNVEMDPATRTVKDQNGDGKPDKLWKMGRFKHENIVVAPDRKTVYEGADEGSTLSFVYKYVANTADKLAEGTLYALKLDGAIGTATTGTWIQVPNGTPADCNNTSNLALALGATSFNGVEDIEISPVTGQVYFTAKGPGTTYRFTDGATVSSFEVFVGNSPGVTNRTYPINYGTATVNEAWGTGNDNLTFDSQGNLYVLQDGGRNHVWVVKPCHTQANPAVELFAVTPAGCEPTGMTFSPDEKFMFISMQNPDAANTLATTDAAGQSVVFNKSTALVISRKGVLGTTLGTTKSQPELAQADVFPNPTAGTELTVELSSSRKEAATLQVFNSLGARVLEQSTVLNQGLNRLKVPVAKLHGGHYTLVVTTPTTSTTRTFIKQ</sequence>
<accession>A0A4Z0QG41</accession>
<dbReference type="Proteomes" id="UP000298471">
    <property type="component" value="Unassembled WGS sequence"/>
</dbReference>
<dbReference type="PANTHER" id="PTHR35399">
    <property type="entry name" value="SLR8030 PROTEIN"/>
    <property type="match status" value="1"/>
</dbReference>
<comment type="caution">
    <text evidence="3">The sequence shown here is derived from an EMBL/GenBank/DDBJ whole genome shotgun (WGS) entry which is preliminary data.</text>
</comment>
<evidence type="ECO:0000259" key="2">
    <source>
        <dbReference type="Pfam" id="PF18962"/>
    </source>
</evidence>
<dbReference type="EMBL" id="SRMB01000001">
    <property type="protein sequence ID" value="TGE28001.1"/>
    <property type="molecule type" value="Genomic_DNA"/>
</dbReference>
<dbReference type="OrthoDB" id="9801383at2"/>
<gene>
    <name evidence="3" type="ORF">E5K02_00620</name>
</gene>
<protein>
    <submittedName>
        <fullName evidence="3">DUF839 domain-containing protein</fullName>
    </submittedName>
</protein>
<dbReference type="Pfam" id="PF18962">
    <property type="entry name" value="Por_Secre_tail"/>
    <property type="match status" value="1"/>
</dbReference>
<reference evidence="3 4" key="1">
    <citation type="submission" date="2019-04" db="EMBL/GenBank/DDBJ databases">
        <authorList>
            <person name="Feng G."/>
            <person name="Zhang J."/>
            <person name="Zhu H."/>
        </authorList>
    </citation>
    <scope>NUCLEOTIDE SEQUENCE [LARGE SCALE GENOMIC DNA]</scope>
    <source>
        <strain evidence="3 4">9PBR-1</strain>
    </source>
</reference>